<dbReference type="SUPFAM" id="SSF51905">
    <property type="entry name" value="FAD/NAD(P)-binding domain"/>
    <property type="match status" value="1"/>
</dbReference>
<accession>A0ABT8TIA6</accession>
<dbReference type="PANTHER" id="PTHR43747">
    <property type="entry name" value="FAD-BINDING PROTEIN"/>
    <property type="match status" value="1"/>
</dbReference>
<evidence type="ECO:0000256" key="2">
    <source>
        <dbReference type="SAM" id="Phobius"/>
    </source>
</evidence>
<dbReference type="InterPro" id="IPR036188">
    <property type="entry name" value="FAD/NAD-bd_sf"/>
</dbReference>
<keyword evidence="2" id="KW-1133">Transmembrane helix</keyword>
<dbReference type="Gene3D" id="3.50.50.60">
    <property type="entry name" value="FAD/NAD(P)-binding domain"/>
    <property type="match status" value="1"/>
</dbReference>
<dbReference type="InterPro" id="IPR050816">
    <property type="entry name" value="Flavin-dep_Halogenase_NPB"/>
</dbReference>
<dbReference type="InterPro" id="IPR006076">
    <property type="entry name" value="FAD-dep_OxRdtase"/>
</dbReference>
<keyword evidence="2" id="KW-0472">Membrane</keyword>
<proteinExistence type="predicted"/>
<dbReference type="PANTHER" id="PTHR43747:SF1">
    <property type="entry name" value="SLR1998 PROTEIN"/>
    <property type="match status" value="1"/>
</dbReference>
<keyword evidence="5" id="KW-1185">Reference proteome</keyword>
<dbReference type="PROSITE" id="PS51257">
    <property type="entry name" value="PROKAR_LIPOPROTEIN"/>
    <property type="match status" value="1"/>
</dbReference>
<keyword evidence="2" id="KW-0812">Transmembrane</keyword>
<dbReference type="EMBL" id="JAULRT010000062">
    <property type="protein sequence ID" value="MDO3383834.1"/>
    <property type="molecule type" value="Genomic_DNA"/>
</dbReference>
<dbReference type="Gene3D" id="3.30.9.100">
    <property type="match status" value="1"/>
</dbReference>
<comment type="caution">
    <text evidence="4">The sequence shown here is derived from an EMBL/GenBank/DDBJ whole genome shotgun (WGS) entry which is preliminary data.</text>
</comment>
<keyword evidence="1" id="KW-0560">Oxidoreductase</keyword>
<organism evidence="4 5">
    <name type="scientific">Gilvimarinus algae</name>
    <dbReference type="NCBI Taxonomy" id="3058037"/>
    <lineage>
        <taxon>Bacteria</taxon>
        <taxon>Pseudomonadati</taxon>
        <taxon>Pseudomonadota</taxon>
        <taxon>Gammaproteobacteria</taxon>
        <taxon>Cellvibrionales</taxon>
        <taxon>Cellvibrionaceae</taxon>
        <taxon>Gilvimarinus</taxon>
    </lineage>
</organism>
<gene>
    <name evidence="4" type="ORF">QWI16_16745</name>
</gene>
<dbReference type="Proteomes" id="UP001168380">
    <property type="component" value="Unassembled WGS sequence"/>
</dbReference>
<evidence type="ECO:0000256" key="1">
    <source>
        <dbReference type="ARBA" id="ARBA00023002"/>
    </source>
</evidence>
<evidence type="ECO:0000259" key="3">
    <source>
        <dbReference type="Pfam" id="PF01266"/>
    </source>
</evidence>
<sequence>MQRNHKKAHWDVAIIGAGPAGAACAITLAQRGWRVLILDKQNTLRRKPGESLPPLAASLLGSLIGALNTDTLSVWGLAKTRGNISCWSSTEPDLADFFFNPQGHGLGIDRQCFDQQLLVKAQQEGAHLLRGTRLMECERRSANTTNSEDAEHWCLTLQGRLMQTQHTARYLVDASGRRSVLAKKLGVMRQSHDQLFAFCQRYTTTSADDDAFTRLEACPQGWWYSHVTPKTPGSDTWERSLVFHTDRDLLSAQQAATAEGFAALLAQCSYLPAQLSQLGYSASGKITGANAASERLSAFAGPGWLAVGDAAQAYDPLSSQGIGKALESGCEAGQRLHYALSESCNRQGAEHAQLTHYTTAQEQQWRLYQKQHRFYYEGQKRWPDHDFWHRRRSHSASSAQNTNSSRTAT</sequence>
<dbReference type="PRINTS" id="PR00420">
    <property type="entry name" value="RNGMNOXGNASE"/>
</dbReference>
<evidence type="ECO:0000313" key="5">
    <source>
        <dbReference type="Proteomes" id="UP001168380"/>
    </source>
</evidence>
<feature type="transmembrane region" description="Helical" evidence="2">
    <location>
        <begin position="12"/>
        <end position="33"/>
    </location>
</feature>
<dbReference type="RefSeq" id="WP_302714895.1">
    <property type="nucleotide sequence ID" value="NZ_JAULRT010000062.1"/>
</dbReference>
<protein>
    <submittedName>
        <fullName evidence="4">FAD-dependent oxidoreductase</fullName>
    </submittedName>
</protein>
<dbReference type="Pfam" id="PF01266">
    <property type="entry name" value="DAO"/>
    <property type="match status" value="1"/>
</dbReference>
<reference evidence="4" key="1">
    <citation type="submission" date="2023-07" db="EMBL/GenBank/DDBJ databases">
        <title>Gilvimarinus algae sp. nov., isolated from the surface of Kelp.</title>
        <authorList>
            <person name="Sun Y.Y."/>
            <person name="Gong Y."/>
            <person name="Du Z.J."/>
        </authorList>
    </citation>
    <scope>NUCLEOTIDE SEQUENCE</scope>
    <source>
        <strain evidence="4">SDUM040014</strain>
    </source>
</reference>
<feature type="domain" description="FAD dependent oxidoreductase" evidence="3">
    <location>
        <begin position="11"/>
        <end position="42"/>
    </location>
</feature>
<evidence type="ECO:0000313" key="4">
    <source>
        <dbReference type="EMBL" id="MDO3383834.1"/>
    </source>
</evidence>
<name>A0ABT8TIA6_9GAMM</name>